<dbReference type="AlphaFoldDB" id="A0A2N3XZ76"/>
<evidence type="ECO:0000313" key="3">
    <source>
        <dbReference type="Proteomes" id="UP000233786"/>
    </source>
</evidence>
<keyword evidence="3" id="KW-1185">Reference proteome</keyword>
<protein>
    <submittedName>
        <fullName evidence="2">Uncharacterized protein</fullName>
    </submittedName>
</protein>
<dbReference type="RefSeq" id="WP_143539559.1">
    <property type="nucleotide sequence ID" value="NZ_CP061007.1"/>
</dbReference>
<organism evidence="2 3">
    <name type="scientific">Saccharopolyspora spinosa</name>
    <dbReference type="NCBI Taxonomy" id="60894"/>
    <lineage>
        <taxon>Bacteria</taxon>
        <taxon>Bacillati</taxon>
        <taxon>Actinomycetota</taxon>
        <taxon>Actinomycetes</taxon>
        <taxon>Pseudonocardiales</taxon>
        <taxon>Pseudonocardiaceae</taxon>
        <taxon>Saccharopolyspora</taxon>
    </lineage>
</organism>
<evidence type="ECO:0000313" key="2">
    <source>
        <dbReference type="EMBL" id="PKW15962.1"/>
    </source>
</evidence>
<dbReference type="Proteomes" id="UP000233786">
    <property type="component" value="Unassembled WGS sequence"/>
</dbReference>
<accession>A0A2N3XZ76</accession>
<comment type="caution">
    <text evidence="2">The sequence shown here is derived from an EMBL/GenBank/DDBJ whole genome shotgun (WGS) entry which is preliminary data.</text>
</comment>
<reference evidence="2" key="1">
    <citation type="submission" date="2017-12" db="EMBL/GenBank/DDBJ databases">
        <title>Sequencing the genomes of 1000 Actinobacteria strains.</title>
        <authorList>
            <person name="Klenk H.-P."/>
        </authorList>
    </citation>
    <scope>NUCLEOTIDE SEQUENCE [LARGE SCALE GENOMIC DNA]</scope>
    <source>
        <strain evidence="2">DSM 44228</strain>
    </source>
</reference>
<sequence>MPNGKVHPVDVRAIENPTSEIVSPGTTVYLYLGQEVVTRKGAQEILGVGPKAMREMVSKGRIALFRAGVGRQCDLIEVAELERYRDQMRARGAQERDRRARNAERAQLQRSGRCLSN</sequence>
<name>A0A2N3XZ76_SACSN</name>
<gene>
    <name evidence="2" type="ORF">A8926_3744</name>
</gene>
<feature type="compositionally biased region" description="Polar residues" evidence="1">
    <location>
        <begin position="108"/>
        <end position="117"/>
    </location>
</feature>
<proteinExistence type="predicted"/>
<feature type="compositionally biased region" description="Basic and acidic residues" evidence="1">
    <location>
        <begin position="87"/>
        <end position="104"/>
    </location>
</feature>
<feature type="region of interest" description="Disordered" evidence="1">
    <location>
        <begin position="87"/>
        <end position="117"/>
    </location>
</feature>
<evidence type="ECO:0000256" key="1">
    <source>
        <dbReference type="SAM" id="MobiDB-lite"/>
    </source>
</evidence>
<dbReference type="EMBL" id="PJNB01000001">
    <property type="protein sequence ID" value="PKW15962.1"/>
    <property type="molecule type" value="Genomic_DNA"/>
</dbReference>